<gene>
    <name evidence="2" type="ORF">BV898_05121</name>
</gene>
<name>A0A1W0X0S7_HYPEX</name>
<evidence type="ECO:0008006" key="4">
    <source>
        <dbReference type="Google" id="ProtNLM"/>
    </source>
</evidence>
<accession>A0A1W0X0S7</accession>
<keyword evidence="3" id="KW-1185">Reference proteome</keyword>
<comment type="caution">
    <text evidence="2">The sequence shown here is derived from an EMBL/GenBank/DDBJ whole genome shotgun (WGS) entry which is preliminary data.</text>
</comment>
<dbReference type="AlphaFoldDB" id="A0A1W0X0S7"/>
<reference evidence="3" key="1">
    <citation type="submission" date="2017-01" db="EMBL/GenBank/DDBJ databases">
        <title>Comparative genomics of anhydrobiosis in the tardigrade Hypsibius dujardini.</title>
        <authorList>
            <person name="Yoshida Y."/>
            <person name="Koutsovoulos G."/>
            <person name="Laetsch D."/>
            <person name="Stevens L."/>
            <person name="Kumar S."/>
            <person name="Horikawa D."/>
            <person name="Ishino K."/>
            <person name="Komine S."/>
            <person name="Tomita M."/>
            <person name="Blaxter M."/>
            <person name="Arakawa K."/>
        </authorList>
    </citation>
    <scope>NUCLEOTIDE SEQUENCE [LARGE SCALE GENOMIC DNA]</scope>
    <source>
        <strain evidence="3">Z151</strain>
    </source>
</reference>
<dbReference type="PANTHER" id="PTHR11232:SF57">
    <property type="entry name" value="RE46159P"/>
    <property type="match status" value="1"/>
</dbReference>
<feature type="region of interest" description="Disordered" evidence="1">
    <location>
        <begin position="239"/>
        <end position="269"/>
    </location>
</feature>
<dbReference type="Proteomes" id="UP000192578">
    <property type="component" value="Unassembled WGS sequence"/>
</dbReference>
<protein>
    <recommendedName>
        <fullName evidence="4">PID domain-containing protein</fullName>
    </recommendedName>
</protein>
<dbReference type="InterPro" id="IPR051133">
    <property type="entry name" value="Adapter_Engulfment-Domain"/>
</dbReference>
<evidence type="ECO:0000256" key="1">
    <source>
        <dbReference type="SAM" id="MobiDB-lite"/>
    </source>
</evidence>
<evidence type="ECO:0000313" key="3">
    <source>
        <dbReference type="Proteomes" id="UP000192578"/>
    </source>
</evidence>
<organism evidence="2 3">
    <name type="scientific">Hypsibius exemplaris</name>
    <name type="common">Freshwater tardigrade</name>
    <dbReference type="NCBI Taxonomy" id="2072580"/>
    <lineage>
        <taxon>Eukaryota</taxon>
        <taxon>Metazoa</taxon>
        <taxon>Ecdysozoa</taxon>
        <taxon>Tardigrada</taxon>
        <taxon>Eutardigrada</taxon>
        <taxon>Parachela</taxon>
        <taxon>Hypsibioidea</taxon>
        <taxon>Hypsibiidae</taxon>
        <taxon>Hypsibius</taxon>
    </lineage>
</organism>
<dbReference type="InterPro" id="IPR011993">
    <property type="entry name" value="PH-like_dom_sf"/>
</dbReference>
<dbReference type="SUPFAM" id="SSF50729">
    <property type="entry name" value="PH domain-like"/>
    <property type="match status" value="1"/>
</dbReference>
<proteinExistence type="predicted"/>
<feature type="compositionally biased region" description="Low complexity" evidence="1">
    <location>
        <begin position="252"/>
        <end position="269"/>
    </location>
</feature>
<dbReference type="Gene3D" id="2.30.29.30">
    <property type="entry name" value="Pleckstrin-homology domain (PH domain)/Phosphotyrosine-binding domain (PTB)"/>
    <property type="match status" value="1"/>
</dbReference>
<dbReference type="PANTHER" id="PTHR11232">
    <property type="entry name" value="PHOSPHOTYROSINE INTERACTION DOMAIN-CONTAINING FAMILY MEMBER"/>
    <property type="match status" value="1"/>
</dbReference>
<sequence length="269" mass="29853">MSFFSFKSKPKKTKNPADGDPDTLEPLRRPEPIYQNTPVIHEEDDESDFDSFTPSSILPPGVSLINPSLQPEKARNFANIRLPQTFEVRFLGVHPSTGIWGIKHTRSPVDNLVETAKTLDSDDLTLLDLEVSEHGVFLRQISPCRPLDTSHLIDLGRKPIERISYGVQDVIYPRIFAMIAIKEKSLIDDRPFDCFVFLCDNRIQSRKLAYCLAKAFKDYGDSIKAANYMQTLQENTGLGVAGSPKRANGGVSSSRSGSSKSSMADSSDA</sequence>
<feature type="region of interest" description="Disordered" evidence="1">
    <location>
        <begin position="1"/>
        <end position="50"/>
    </location>
</feature>
<evidence type="ECO:0000313" key="2">
    <source>
        <dbReference type="EMBL" id="OQV21048.1"/>
    </source>
</evidence>
<dbReference type="EMBL" id="MTYJ01000026">
    <property type="protein sequence ID" value="OQV21048.1"/>
    <property type="molecule type" value="Genomic_DNA"/>
</dbReference>
<dbReference type="OrthoDB" id="9994289at2759"/>